<keyword evidence="9" id="KW-1185">Reference proteome</keyword>
<accession>A0ABM3MAP0</accession>
<feature type="domain" description="C2H2-type" evidence="7">
    <location>
        <begin position="529"/>
        <end position="552"/>
    </location>
</feature>
<dbReference type="SUPFAM" id="SSF57716">
    <property type="entry name" value="Glucocorticoid receptor-like (DNA-binding domain)"/>
    <property type="match status" value="1"/>
</dbReference>
<evidence type="ECO:0000313" key="10">
    <source>
        <dbReference type="RefSeq" id="XP_052748195.1"/>
    </source>
</evidence>
<keyword evidence="3 5" id="KW-0863">Zinc-finger</keyword>
<protein>
    <submittedName>
        <fullName evidence="10">Zinc finger protein ZFP2-like</fullName>
    </submittedName>
</protein>
<feature type="domain" description="C2H2-type" evidence="7">
    <location>
        <begin position="283"/>
        <end position="311"/>
    </location>
</feature>
<keyword evidence="1 6" id="KW-0479">Metal-binding</keyword>
<keyword evidence="2" id="KW-0677">Repeat</keyword>
<evidence type="ECO:0000256" key="1">
    <source>
        <dbReference type="ARBA" id="ARBA00022723"/>
    </source>
</evidence>
<dbReference type="InterPro" id="IPR036236">
    <property type="entry name" value="Znf_C2H2_sf"/>
</dbReference>
<dbReference type="Pfam" id="PF07776">
    <property type="entry name" value="zf-AD"/>
    <property type="match status" value="1"/>
</dbReference>
<evidence type="ECO:0000259" key="7">
    <source>
        <dbReference type="PROSITE" id="PS50157"/>
    </source>
</evidence>
<dbReference type="PROSITE" id="PS50157">
    <property type="entry name" value="ZINC_FINGER_C2H2_2"/>
    <property type="match status" value="9"/>
</dbReference>
<feature type="domain" description="C2H2-type" evidence="7">
    <location>
        <begin position="310"/>
        <end position="338"/>
    </location>
</feature>
<evidence type="ECO:0000313" key="9">
    <source>
        <dbReference type="Proteomes" id="UP001652740"/>
    </source>
</evidence>
<feature type="binding site" evidence="6">
    <location>
        <position position="51"/>
    </location>
    <ligand>
        <name>Zn(2+)</name>
        <dbReference type="ChEBI" id="CHEBI:29105"/>
    </ligand>
</feature>
<dbReference type="Gene3D" id="3.40.1800.20">
    <property type="match status" value="1"/>
</dbReference>
<feature type="binding site" evidence="6">
    <location>
        <position position="7"/>
    </location>
    <ligand>
        <name>Zn(2+)</name>
        <dbReference type="ChEBI" id="CHEBI:29105"/>
    </ligand>
</feature>
<dbReference type="Gene3D" id="3.30.160.60">
    <property type="entry name" value="Classic Zinc Finger"/>
    <property type="match status" value="8"/>
</dbReference>
<feature type="domain" description="C2H2-type" evidence="7">
    <location>
        <begin position="501"/>
        <end position="528"/>
    </location>
</feature>
<dbReference type="PROSITE" id="PS00028">
    <property type="entry name" value="ZINC_FINGER_C2H2_1"/>
    <property type="match status" value="9"/>
</dbReference>
<gene>
    <name evidence="10" type="primary">LOC116413055</name>
</gene>
<dbReference type="GeneID" id="116413055"/>
<dbReference type="Proteomes" id="UP001652740">
    <property type="component" value="Unplaced"/>
</dbReference>
<dbReference type="SUPFAM" id="SSF57667">
    <property type="entry name" value="beta-beta-alpha zinc fingers"/>
    <property type="match status" value="6"/>
</dbReference>
<sequence>MEDIEACRVCLSTDTKLFNMFENLLVAAYENVSGLKMSSTDGLPQYTCSYCSTMLLKYNSFRANCQKANKLLKLLSNQDEVTTDRIRCLDLNKYKLVTSYTKTAPETIDYVDIIVKEEVNDSEIDFVNEVEIEYKEEPYYEKSVEGDAKSDLKADGDLVENVFINVTYGDDIDVIFLTKEQQIEEVQSRKSSSNYIKSSYKCDLCFKGFMVETTYRNHMIRHHPSSGSFECDICLTRWPNLRTLRGHSKQSHQIKYVCKLCNYVSNTAYKAKEHSNWHKGHHYECKVCGAKFSKSTSHLTHVRLQHPSEHVCDICGESFIGENGLRMHHKKSHRDVKCLTDEAAVCALCGVQFVSVEALNRHTDVTENGICDPNLMPCTQCGVNFESDDALLEHVGEMHSKEDHTKCEPCNRTFVNERSYALHHQRVHLGIKSKPASSKAYDNPAVCEVCGKECTSKSTLMYHQRIHTGEKPYECSHCFKRFSVQQRLQIHIRTHTNERPYQCAVCPKAFKHKAALNRHNRVHTGDKPYQCQHCGKSFSQSNSMKVHVKTVHLKLPAPYRSRRRM</sequence>
<feature type="domain" description="C2H2-type" evidence="7">
    <location>
        <begin position="376"/>
        <end position="404"/>
    </location>
</feature>
<feature type="domain" description="C2H2-type" evidence="7">
    <location>
        <begin position="405"/>
        <end position="433"/>
    </location>
</feature>
<dbReference type="PANTHER" id="PTHR24408">
    <property type="entry name" value="ZINC FINGER PROTEIN"/>
    <property type="match status" value="1"/>
</dbReference>
<evidence type="ECO:0000256" key="4">
    <source>
        <dbReference type="ARBA" id="ARBA00022833"/>
    </source>
</evidence>
<dbReference type="SMART" id="SM00355">
    <property type="entry name" value="ZnF_C2H2"/>
    <property type="match status" value="12"/>
</dbReference>
<organism evidence="9 10">
    <name type="scientific">Galleria mellonella</name>
    <name type="common">Greater wax moth</name>
    <dbReference type="NCBI Taxonomy" id="7137"/>
    <lineage>
        <taxon>Eukaryota</taxon>
        <taxon>Metazoa</taxon>
        <taxon>Ecdysozoa</taxon>
        <taxon>Arthropoda</taxon>
        <taxon>Hexapoda</taxon>
        <taxon>Insecta</taxon>
        <taxon>Pterygota</taxon>
        <taxon>Neoptera</taxon>
        <taxon>Endopterygota</taxon>
        <taxon>Lepidoptera</taxon>
        <taxon>Glossata</taxon>
        <taxon>Ditrysia</taxon>
        <taxon>Pyraloidea</taxon>
        <taxon>Pyralidae</taxon>
        <taxon>Galleriinae</taxon>
        <taxon>Galleria</taxon>
    </lineage>
</organism>
<feature type="domain" description="ZAD" evidence="8">
    <location>
        <begin position="5"/>
        <end position="75"/>
    </location>
</feature>
<feature type="domain" description="C2H2-type" evidence="7">
    <location>
        <begin position="445"/>
        <end position="472"/>
    </location>
</feature>
<dbReference type="Pfam" id="PF00096">
    <property type="entry name" value="zf-C2H2"/>
    <property type="match status" value="4"/>
</dbReference>
<proteinExistence type="predicted"/>
<dbReference type="PANTHER" id="PTHR24408:SF58">
    <property type="entry name" value="TRANSCRIPTION FACTOR (TFIIIA), PUTATIVE (AFU_ORTHOLOGUE AFUA_1G05150)-RELATED"/>
    <property type="match status" value="1"/>
</dbReference>
<dbReference type="SMART" id="SM00868">
    <property type="entry name" value="zf-AD"/>
    <property type="match status" value="1"/>
</dbReference>
<evidence type="ECO:0000256" key="2">
    <source>
        <dbReference type="ARBA" id="ARBA00022737"/>
    </source>
</evidence>
<feature type="binding site" evidence="6">
    <location>
        <position position="10"/>
    </location>
    <ligand>
        <name>Zn(2+)</name>
        <dbReference type="ChEBI" id="CHEBI:29105"/>
    </ligand>
</feature>
<feature type="domain" description="C2H2-type" evidence="7">
    <location>
        <begin position="200"/>
        <end position="222"/>
    </location>
</feature>
<dbReference type="Pfam" id="PF13912">
    <property type="entry name" value="zf-C2H2_6"/>
    <property type="match status" value="2"/>
</dbReference>
<feature type="binding site" evidence="6">
    <location>
        <position position="48"/>
    </location>
    <ligand>
        <name>Zn(2+)</name>
        <dbReference type="ChEBI" id="CHEBI:29105"/>
    </ligand>
</feature>
<reference evidence="10" key="1">
    <citation type="submission" date="2025-08" db="UniProtKB">
        <authorList>
            <consortium name="RefSeq"/>
        </authorList>
    </citation>
    <scope>IDENTIFICATION</scope>
    <source>
        <tissue evidence="10">Whole larvae</tissue>
    </source>
</reference>
<evidence type="ECO:0000256" key="3">
    <source>
        <dbReference type="ARBA" id="ARBA00022771"/>
    </source>
</evidence>
<dbReference type="RefSeq" id="XP_052748195.1">
    <property type="nucleotide sequence ID" value="XM_052892235.1"/>
</dbReference>
<name>A0ABM3MAP0_GALME</name>
<dbReference type="PROSITE" id="PS51915">
    <property type="entry name" value="ZAD"/>
    <property type="match status" value="1"/>
</dbReference>
<feature type="domain" description="C2H2-type" evidence="7">
    <location>
        <begin position="473"/>
        <end position="500"/>
    </location>
</feature>
<keyword evidence="4 6" id="KW-0862">Zinc</keyword>
<evidence type="ECO:0000256" key="6">
    <source>
        <dbReference type="PROSITE-ProRule" id="PRU01263"/>
    </source>
</evidence>
<dbReference type="InterPro" id="IPR012934">
    <property type="entry name" value="Znf_AD"/>
</dbReference>
<evidence type="ECO:0000256" key="5">
    <source>
        <dbReference type="PROSITE-ProRule" id="PRU00042"/>
    </source>
</evidence>
<dbReference type="InterPro" id="IPR013087">
    <property type="entry name" value="Znf_C2H2_type"/>
</dbReference>
<evidence type="ECO:0000259" key="8">
    <source>
        <dbReference type="PROSITE" id="PS51915"/>
    </source>
</evidence>